<proteinExistence type="predicted"/>
<feature type="domain" description="DUF2262" evidence="1">
    <location>
        <begin position="5"/>
        <end position="107"/>
    </location>
</feature>
<reference evidence="2 3" key="1">
    <citation type="journal article" date="2014" name="Genome Announc.">
        <title>Draft Genome Sequences of Two Vibrionaceae Species, Vibrio ponticus C121 and Photobacterium aphoticum C119, Isolated as Coral Reef Microbiota.</title>
        <authorList>
            <person name="Al-saari N."/>
            <person name="Meirelles P.M."/>
            <person name="Mino S."/>
            <person name="Suda W."/>
            <person name="Oshima K."/>
            <person name="Hattori M."/>
            <person name="Ohkuma M."/>
            <person name="Thompson F.L."/>
            <person name="Gomez-Gil B."/>
            <person name="Sawabe T."/>
            <person name="Sawabe T."/>
        </authorList>
    </citation>
    <scope>NUCLEOTIDE SEQUENCE [LARGE SCALE GENOMIC DNA]</scope>
    <source>
        <strain evidence="2 3">JCM 19237</strain>
    </source>
</reference>
<protein>
    <recommendedName>
        <fullName evidence="1">DUF2262 domain-containing protein</fullName>
    </recommendedName>
</protein>
<comment type="caution">
    <text evidence="2">The sequence shown here is derived from an EMBL/GenBank/DDBJ whole genome shotgun (WGS) entry which is preliminary data.</text>
</comment>
<evidence type="ECO:0000313" key="3">
    <source>
        <dbReference type="Proteomes" id="UP000029227"/>
    </source>
</evidence>
<dbReference type="Pfam" id="PF10020">
    <property type="entry name" value="DUF2262"/>
    <property type="match status" value="1"/>
</dbReference>
<evidence type="ECO:0000259" key="1">
    <source>
        <dbReference type="Pfam" id="PF10020"/>
    </source>
</evidence>
<dbReference type="InterPro" id="IPR019260">
    <property type="entry name" value="DUF2262"/>
</dbReference>
<dbReference type="Proteomes" id="UP000029227">
    <property type="component" value="Unassembled WGS sequence"/>
</dbReference>
<evidence type="ECO:0000313" key="2">
    <source>
        <dbReference type="EMBL" id="GAL04425.1"/>
    </source>
</evidence>
<dbReference type="EMBL" id="BBMN01000004">
    <property type="protein sequence ID" value="GAL04425.1"/>
    <property type="molecule type" value="Genomic_DNA"/>
</dbReference>
<name>A0A090QMQ0_9GAMM</name>
<dbReference type="AlphaFoldDB" id="A0A090QMQ0"/>
<organism evidence="2 3">
    <name type="scientific">Photobacterium aphoticum</name>
    <dbReference type="NCBI Taxonomy" id="754436"/>
    <lineage>
        <taxon>Bacteria</taxon>
        <taxon>Pseudomonadati</taxon>
        <taxon>Pseudomonadota</taxon>
        <taxon>Gammaproteobacteria</taxon>
        <taxon>Vibrionales</taxon>
        <taxon>Vibrionaceae</taxon>
        <taxon>Photobacterium</taxon>
    </lineage>
</organism>
<gene>
    <name evidence="2" type="ORF">JCM19237_1097</name>
</gene>
<accession>A0A090QMQ0</accession>
<sequence length="109" mass="12379">MDSDKNGDVCEGFLAELKQFWSDREVWVAQAKRFAAEDMIDDVWPDEDPDRDEVTTIEAFMDAMVLRSVSAREDLEVALEFEEDGRLVGGHNILVTIHLEDGISYVEIA</sequence>